<dbReference type="PANTHER" id="PTHR10458">
    <property type="entry name" value="PEPTIDE DEFORMYLASE"/>
    <property type="match status" value="1"/>
</dbReference>
<dbReference type="OMA" id="SVQHQID"/>
<evidence type="ECO:0000313" key="3">
    <source>
        <dbReference type="EMBL" id="MDT4285474.1"/>
    </source>
</evidence>
<protein>
    <recommendedName>
        <fullName evidence="2">Peptide deformylase-like</fullName>
    </recommendedName>
    <alternativeName>
        <fullName evidence="2">Polypeptide deformylase-like</fullName>
    </alternativeName>
</protein>
<dbReference type="PIRSF" id="PIRSF004749">
    <property type="entry name" value="Pep_def"/>
    <property type="match status" value="1"/>
</dbReference>
<organism evidence="4 5">
    <name type="scientific">Staphylococcus haemolyticus</name>
    <dbReference type="NCBI Taxonomy" id="1283"/>
    <lineage>
        <taxon>Bacteria</taxon>
        <taxon>Bacillati</taxon>
        <taxon>Bacillota</taxon>
        <taxon>Bacilli</taxon>
        <taxon>Bacillales</taxon>
        <taxon>Staphylococcaceae</taxon>
        <taxon>Staphylococcus</taxon>
    </lineage>
</organism>
<dbReference type="InterPro" id="IPR023635">
    <property type="entry name" value="Peptide_deformylase"/>
</dbReference>
<dbReference type="CDD" id="cd00487">
    <property type="entry name" value="Pep_deformylase"/>
    <property type="match status" value="1"/>
</dbReference>
<keyword evidence="6" id="KW-1185">Reference proteome</keyword>
<keyword evidence="3" id="KW-0378">Hydrolase</keyword>
<dbReference type="Proteomes" id="UP001269271">
    <property type="component" value="Unassembled WGS sequence"/>
</dbReference>
<dbReference type="STRING" id="1283.ShL2_01632"/>
<dbReference type="RefSeq" id="WP_011275985.1">
    <property type="nucleotide sequence ID" value="NZ_CAJUXL010000049.1"/>
</dbReference>
<evidence type="ECO:0000313" key="4">
    <source>
        <dbReference type="EMBL" id="PPJ77186.1"/>
    </source>
</evidence>
<comment type="similarity">
    <text evidence="1 2">Belongs to the polypeptide deformylase family.</text>
</comment>
<comment type="caution">
    <text evidence="4">The sequence shown here is derived from an EMBL/GenBank/DDBJ whole genome shotgun (WGS) entry which is preliminary data.</text>
</comment>
<accession>A0A2A1KCL5</accession>
<proteinExistence type="inferred from homology"/>
<dbReference type="Pfam" id="PF01327">
    <property type="entry name" value="Pep_deformylase"/>
    <property type="match status" value="1"/>
</dbReference>
<sequence>MAIQKLVQSTHPVLTKQAQPIKAYDATLKDLLLDLEDTLYAEEASALCAPQIGISKQVAIIDMEVEGLLQLFNPKIKSESNDKIIDLEGSVNLPGIYGEVERSKMITIEANDLEGNTIELTAYDDVARMILHIVDQMNGIPFTKRAQHLLTDEEVEAYFEND</sequence>
<dbReference type="NCBIfam" id="NF011189">
    <property type="entry name" value="PRK14595.1"/>
    <property type="match status" value="1"/>
</dbReference>
<dbReference type="HAMAP" id="MF_00163">
    <property type="entry name" value="Pep_deformylase"/>
    <property type="match status" value="1"/>
</dbReference>
<dbReference type="Gene3D" id="3.90.45.10">
    <property type="entry name" value="Peptide deformylase"/>
    <property type="match status" value="1"/>
</dbReference>
<dbReference type="EMBL" id="JAVSOO010000001">
    <property type="protein sequence ID" value="MDT4285474.1"/>
    <property type="molecule type" value="Genomic_DNA"/>
</dbReference>
<evidence type="ECO:0000313" key="5">
    <source>
        <dbReference type="Proteomes" id="UP000238153"/>
    </source>
</evidence>
<reference evidence="4 5" key="1">
    <citation type="submission" date="2017-11" db="EMBL/GenBank/DDBJ databases">
        <authorList>
            <person name="Founou R.C."/>
            <person name="Founou L."/>
            <person name="Allam M."/>
            <person name="Ismail A."/>
            <person name="Essack S.Y."/>
        </authorList>
    </citation>
    <scope>NUCLEOTIDE SEQUENCE [LARGE SCALE GENOMIC DNA]</scope>
    <source>
        <strain evidence="4 5">G811N2B1</strain>
    </source>
</reference>
<name>A0A2A1KCL5_STAHA</name>
<evidence type="ECO:0000256" key="2">
    <source>
        <dbReference type="HAMAP-Rule" id="MF_00163"/>
    </source>
</evidence>
<evidence type="ECO:0000256" key="1">
    <source>
        <dbReference type="ARBA" id="ARBA00010759"/>
    </source>
</evidence>
<dbReference type="PRINTS" id="PR01576">
    <property type="entry name" value="PDEFORMYLASE"/>
</dbReference>
<dbReference type="GO" id="GO:0042586">
    <property type="term" value="F:peptide deformylase activity"/>
    <property type="evidence" value="ECO:0007669"/>
    <property type="project" value="InterPro"/>
</dbReference>
<dbReference type="EMBL" id="PGWX01000145">
    <property type="protein sequence ID" value="PPJ77186.1"/>
    <property type="molecule type" value="Genomic_DNA"/>
</dbReference>
<gene>
    <name evidence="4" type="ORF">CV019_02205</name>
    <name evidence="3" type="ORF">RO950_00360</name>
</gene>
<dbReference type="Proteomes" id="UP000238153">
    <property type="component" value="Unassembled WGS sequence"/>
</dbReference>
<comment type="caution">
    <text evidence="2">Lacks conserved residue(s) required for the propagation of feature annotation.</text>
</comment>
<dbReference type="PANTHER" id="PTHR10458:SF22">
    <property type="entry name" value="PEPTIDE DEFORMYLASE"/>
    <property type="match status" value="1"/>
</dbReference>
<dbReference type="InterPro" id="IPR036821">
    <property type="entry name" value="Peptide_deformylase_sf"/>
</dbReference>
<dbReference type="AlphaFoldDB" id="A0A2A1KCL5"/>
<dbReference type="SUPFAM" id="SSF56420">
    <property type="entry name" value="Peptide deformylase"/>
    <property type="match status" value="1"/>
</dbReference>
<reference evidence="3 6" key="2">
    <citation type="submission" date="2023-08" db="EMBL/GenBank/DDBJ databases">
        <title>Genomic surveillance of Staphylococcus haemolyticus neonatal outbreak in southern France.</title>
        <authorList>
            <person name="Magnan C."/>
            <person name="Morsli M."/>
            <person name="Thiery B."/>
            <person name="Salipante F."/>
            <person name="Attar J."/>
            <person name="Massimo D.M."/>
            <person name="Ory J."/>
            <person name="Pantel A."/>
            <person name="Lavigne J.-P."/>
        </authorList>
    </citation>
    <scope>NUCLEOTIDE SEQUENCE [LARGE SCALE GENOMIC DNA]</scope>
    <source>
        <strain evidence="3 6">NSH026</strain>
    </source>
</reference>
<evidence type="ECO:0000313" key="6">
    <source>
        <dbReference type="Proteomes" id="UP001269271"/>
    </source>
</evidence>